<dbReference type="EC" id="2.7.13.3" evidence="2"/>
<name>A0A139WR39_9CYAN</name>
<dbReference type="InterPro" id="IPR011006">
    <property type="entry name" value="CheY-like_superfamily"/>
</dbReference>
<dbReference type="Gene3D" id="3.30.565.10">
    <property type="entry name" value="Histidine kinase-like ATPase, C-terminal domain"/>
    <property type="match status" value="1"/>
</dbReference>
<protein>
    <recommendedName>
        <fullName evidence="2">histidine kinase</fullName>
        <ecNumber evidence="2">2.7.13.3</ecNumber>
    </recommendedName>
</protein>
<evidence type="ECO:0000313" key="9">
    <source>
        <dbReference type="EMBL" id="KYC34896.1"/>
    </source>
</evidence>
<keyword evidence="5" id="KW-0902">Two-component regulatory system</keyword>
<dbReference type="PANTHER" id="PTHR43547">
    <property type="entry name" value="TWO-COMPONENT HISTIDINE KINASE"/>
    <property type="match status" value="1"/>
</dbReference>
<dbReference type="SUPFAM" id="SSF47384">
    <property type="entry name" value="Homodimeric domain of signal transducing histidine kinase"/>
    <property type="match status" value="1"/>
</dbReference>
<feature type="modified residue" description="4-aspartylphosphate" evidence="6">
    <location>
        <position position="63"/>
    </location>
</feature>
<evidence type="ECO:0000259" key="8">
    <source>
        <dbReference type="PROSITE" id="PS50110"/>
    </source>
</evidence>
<dbReference type="PRINTS" id="PR00344">
    <property type="entry name" value="BCTRLSENSOR"/>
</dbReference>
<dbReference type="RefSeq" id="WP_017741087.1">
    <property type="nucleotide sequence ID" value="NZ_KQ976355.1"/>
</dbReference>
<dbReference type="InterPro" id="IPR036097">
    <property type="entry name" value="HisK_dim/P_sf"/>
</dbReference>
<dbReference type="InterPro" id="IPR036890">
    <property type="entry name" value="HATPase_C_sf"/>
</dbReference>
<accession>A0A139WR39</accession>
<proteinExistence type="predicted"/>
<keyword evidence="10" id="KW-1185">Reference proteome</keyword>
<feature type="domain" description="Response regulatory" evidence="8">
    <location>
        <begin position="14"/>
        <end position="129"/>
    </location>
</feature>
<dbReference type="InterPro" id="IPR004358">
    <property type="entry name" value="Sig_transdc_His_kin-like_C"/>
</dbReference>
<evidence type="ECO:0000313" key="10">
    <source>
        <dbReference type="Proteomes" id="UP000076925"/>
    </source>
</evidence>
<evidence type="ECO:0000256" key="6">
    <source>
        <dbReference type="PROSITE-ProRule" id="PRU00169"/>
    </source>
</evidence>
<evidence type="ECO:0000256" key="5">
    <source>
        <dbReference type="ARBA" id="ARBA00023012"/>
    </source>
</evidence>
<dbReference type="GO" id="GO:0000155">
    <property type="term" value="F:phosphorelay sensor kinase activity"/>
    <property type="evidence" value="ECO:0007669"/>
    <property type="project" value="InterPro"/>
</dbReference>
<dbReference type="AlphaFoldDB" id="A0A139WR39"/>
<dbReference type="Proteomes" id="UP000076925">
    <property type="component" value="Unassembled WGS sequence"/>
</dbReference>
<dbReference type="PANTHER" id="PTHR43547:SF2">
    <property type="entry name" value="HYBRID SIGNAL TRANSDUCTION HISTIDINE KINASE C"/>
    <property type="match status" value="1"/>
</dbReference>
<dbReference type="SUPFAM" id="SSF52172">
    <property type="entry name" value="CheY-like"/>
    <property type="match status" value="1"/>
</dbReference>
<evidence type="ECO:0000256" key="3">
    <source>
        <dbReference type="ARBA" id="ARBA00022553"/>
    </source>
</evidence>
<dbReference type="SMART" id="SM00387">
    <property type="entry name" value="HATPase_c"/>
    <property type="match status" value="1"/>
</dbReference>
<evidence type="ECO:0000256" key="2">
    <source>
        <dbReference type="ARBA" id="ARBA00012438"/>
    </source>
</evidence>
<dbReference type="Gene3D" id="3.40.50.2300">
    <property type="match status" value="1"/>
</dbReference>
<dbReference type="InterPro" id="IPR005467">
    <property type="entry name" value="His_kinase_dom"/>
</dbReference>
<dbReference type="PROSITE" id="PS50109">
    <property type="entry name" value="HIS_KIN"/>
    <property type="match status" value="1"/>
</dbReference>
<sequence>MDTLLEQNNQSQDQALLFLSSDVCSCSLSLFLQKNGYHVSQVFSFLDVITYLDKKTPKMLLIDALQFTDAEIFDLLGLIRNFKKIHIPLLLICELDFVKHFDALEINIDNFILHPVNYDELLARISLVLQFKQFIDDKEAKLSYSHIFFAKLIHDLYNPLLANSRVLQFVKEGVYGNTLDEISGVLDSISRSNESLMKLLDTISLRSYLSSNGLDLYKIERVNLISIIESTYEQLKSLSAAKDVCLQMQLQESYHYGCEIFGDSISLWRMIFNLVFNALKFTKSGYVKLALINRENNLVLEVADSGVGIPREEIPFLFNPYWYDKVSGMRFGLHLVKSIAEAHRATVEVISEIGHGSVFSIIFTLSDSKTYGIDANLSERVLSSGSNE</sequence>
<comment type="catalytic activity">
    <reaction evidence="1">
        <text>ATP + protein L-histidine = ADP + protein N-phospho-L-histidine.</text>
        <dbReference type="EC" id="2.7.13.3"/>
    </reaction>
</comment>
<keyword evidence="4" id="KW-0808">Transferase</keyword>
<evidence type="ECO:0000256" key="1">
    <source>
        <dbReference type="ARBA" id="ARBA00000085"/>
    </source>
</evidence>
<dbReference type="Pfam" id="PF02518">
    <property type="entry name" value="HATPase_c"/>
    <property type="match status" value="1"/>
</dbReference>
<comment type="caution">
    <text evidence="9">The sequence shown here is derived from an EMBL/GenBank/DDBJ whole genome shotgun (WGS) entry which is preliminary data.</text>
</comment>
<dbReference type="InterPro" id="IPR001789">
    <property type="entry name" value="Sig_transdc_resp-reg_receiver"/>
</dbReference>
<reference evidence="9 10" key="1">
    <citation type="journal article" date="2013" name="Genome Biol. Evol.">
        <title>Genomes of Stigonematalean cyanobacteria (subsection V) and the evolution of oxygenic photosynthesis from prokaryotes to plastids.</title>
        <authorList>
            <person name="Dagan T."/>
            <person name="Roettger M."/>
            <person name="Stucken K."/>
            <person name="Landan G."/>
            <person name="Koch R."/>
            <person name="Major P."/>
            <person name="Gould S.B."/>
            <person name="Goremykin V.V."/>
            <person name="Rippka R."/>
            <person name="Tandeau de Marsac N."/>
            <person name="Gugger M."/>
            <person name="Lockhart P.J."/>
            <person name="Allen J.F."/>
            <person name="Brune I."/>
            <person name="Maus I."/>
            <person name="Puhler A."/>
            <person name="Martin W.F."/>
        </authorList>
    </citation>
    <scope>NUCLEOTIDE SEQUENCE [LARGE SCALE GENOMIC DNA]</scope>
    <source>
        <strain evidence="9 10">PCC 7110</strain>
    </source>
</reference>
<dbReference type="EMBL" id="ANNX02000064">
    <property type="protein sequence ID" value="KYC34896.1"/>
    <property type="molecule type" value="Genomic_DNA"/>
</dbReference>
<dbReference type="PROSITE" id="PS50110">
    <property type="entry name" value="RESPONSE_REGULATORY"/>
    <property type="match status" value="1"/>
</dbReference>
<dbReference type="SUPFAM" id="SSF55874">
    <property type="entry name" value="ATPase domain of HSP90 chaperone/DNA topoisomerase II/histidine kinase"/>
    <property type="match status" value="1"/>
</dbReference>
<keyword evidence="4" id="KW-0418">Kinase</keyword>
<feature type="domain" description="Histidine kinase" evidence="7">
    <location>
        <begin position="151"/>
        <end position="367"/>
    </location>
</feature>
<dbReference type="InterPro" id="IPR003594">
    <property type="entry name" value="HATPase_dom"/>
</dbReference>
<organism evidence="9 10">
    <name type="scientific">Scytonema hofmannii PCC 7110</name>
    <dbReference type="NCBI Taxonomy" id="128403"/>
    <lineage>
        <taxon>Bacteria</taxon>
        <taxon>Bacillati</taxon>
        <taxon>Cyanobacteriota</taxon>
        <taxon>Cyanophyceae</taxon>
        <taxon>Nostocales</taxon>
        <taxon>Scytonemataceae</taxon>
        <taxon>Scytonema</taxon>
    </lineage>
</organism>
<keyword evidence="3 6" id="KW-0597">Phosphoprotein</keyword>
<dbReference type="STRING" id="128403.WA1_50180"/>
<evidence type="ECO:0000256" key="4">
    <source>
        <dbReference type="ARBA" id="ARBA00022777"/>
    </source>
</evidence>
<dbReference type="OrthoDB" id="418136at2"/>
<gene>
    <name evidence="9" type="ORF">WA1_50180</name>
</gene>
<evidence type="ECO:0000259" key="7">
    <source>
        <dbReference type="PROSITE" id="PS50109"/>
    </source>
</evidence>